<dbReference type="Pfam" id="PF16344">
    <property type="entry name" value="FecR_C"/>
    <property type="match status" value="1"/>
</dbReference>
<protein>
    <submittedName>
        <fullName evidence="4">FecR family protein</fullName>
    </submittedName>
</protein>
<evidence type="ECO:0000259" key="2">
    <source>
        <dbReference type="Pfam" id="PF04773"/>
    </source>
</evidence>
<dbReference type="PIRSF" id="PIRSF018266">
    <property type="entry name" value="FecR"/>
    <property type="match status" value="1"/>
</dbReference>
<evidence type="ECO:0000256" key="1">
    <source>
        <dbReference type="SAM" id="Phobius"/>
    </source>
</evidence>
<sequence>MNQFEFDQLLQKYLSGTCNEEEKILIMSWYQNQGYELNGIPESELSQIRKDIWSKLTINKVKDRSLYFWAKRGIAASIAILVLCFSYVYTTRKAELSYTNNSDGVEMTNNSSETKQIILEDGSVIDLASKSSISYKESFGKVSREVFLKGEAFFNVKKNPEKPFIVHSGELVTQVLGTSFRIKPNSINGNIEVSVNTGRVSIYENKEFEKNKKNGIVLTPNQKIIFNTNTKEITPSIVDQPQILKGQNSKTEFVFENETIEKIVKKLSESFGIEIIIVNEEINRCVFTGDISDISLITQIEIICKALGVNYEQRGAEIFIYGKGCNN</sequence>
<evidence type="ECO:0000313" key="5">
    <source>
        <dbReference type="Proteomes" id="UP001204144"/>
    </source>
</evidence>
<dbReference type="GO" id="GO:0016989">
    <property type="term" value="F:sigma factor antagonist activity"/>
    <property type="evidence" value="ECO:0007669"/>
    <property type="project" value="TreeGrafter"/>
</dbReference>
<name>A0AAE3KRL5_9BACT</name>
<feature type="transmembrane region" description="Helical" evidence="1">
    <location>
        <begin position="69"/>
        <end position="89"/>
    </location>
</feature>
<dbReference type="PANTHER" id="PTHR30273:SF2">
    <property type="entry name" value="PROTEIN FECR"/>
    <property type="match status" value="1"/>
</dbReference>
<reference evidence="4 5" key="1">
    <citation type="submission" date="2018-11" db="EMBL/GenBank/DDBJ databases">
        <title>Novel bacteria species description.</title>
        <authorList>
            <person name="Han J.-H."/>
        </authorList>
    </citation>
    <scope>NUCLEOTIDE SEQUENCE [LARGE SCALE GENOMIC DNA]</scope>
    <source>
        <strain evidence="4 5">KCTC23259</strain>
    </source>
</reference>
<organism evidence="4 5">
    <name type="scientific">Lacihabitans soyangensis</name>
    <dbReference type="NCBI Taxonomy" id="869394"/>
    <lineage>
        <taxon>Bacteria</taxon>
        <taxon>Pseudomonadati</taxon>
        <taxon>Bacteroidota</taxon>
        <taxon>Cytophagia</taxon>
        <taxon>Cytophagales</taxon>
        <taxon>Leadbetterellaceae</taxon>
        <taxon>Lacihabitans</taxon>
    </lineage>
</organism>
<evidence type="ECO:0000313" key="4">
    <source>
        <dbReference type="EMBL" id="MCP9762337.1"/>
    </source>
</evidence>
<dbReference type="PANTHER" id="PTHR30273">
    <property type="entry name" value="PERIPLASMIC SIGNAL SENSOR AND SIGMA FACTOR ACTIVATOR FECR-RELATED"/>
    <property type="match status" value="1"/>
</dbReference>
<keyword evidence="1" id="KW-1133">Transmembrane helix</keyword>
<dbReference type="EMBL" id="RJUF01000009">
    <property type="protein sequence ID" value="MCP9762337.1"/>
    <property type="molecule type" value="Genomic_DNA"/>
</dbReference>
<dbReference type="AlphaFoldDB" id="A0AAE3KRL5"/>
<dbReference type="Gene3D" id="3.55.50.30">
    <property type="match status" value="1"/>
</dbReference>
<gene>
    <name evidence="4" type="ORF">EGI31_05185</name>
</gene>
<dbReference type="Pfam" id="PF04773">
    <property type="entry name" value="FecR"/>
    <property type="match status" value="1"/>
</dbReference>
<dbReference type="Proteomes" id="UP001204144">
    <property type="component" value="Unassembled WGS sequence"/>
</dbReference>
<dbReference type="RefSeq" id="WP_255036098.1">
    <property type="nucleotide sequence ID" value="NZ_RJUF01000009.1"/>
</dbReference>
<dbReference type="Gene3D" id="2.60.120.1440">
    <property type="match status" value="1"/>
</dbReference>
<proteinExistence type="predicted"/>
<feature type="domain" description="Protein FecR C-terminal" evidence="3">
    <location>
        <begin position="252"/>
        <end position="320"/>
    </location>
</feature>
<dbReference type="InterPro" id="IPR006860">
    <property type="entry name" value="FecR"/>
</dbReference>
<dbReference type="InterPro" id="IPR012373">
    <property type="entry name" value="Ferrdict_sens_TM"/>
</dbReference>
<dbReference type="InterPro" id="IPR032508">
    <property type="entry name" value="FecR_C"/>
</dbReference>
<keyword evidence="5" id="KW-1185">Reference proteome</keyword>
<keyword evidence="1" id="KW-0812">Transmembrane</keyword>
<accession>A0AAE3KRL5</accession>
<keyword evidence="1" id="KW-0472">Membrane</keyword>
<comment type="caution">
    <text evidence="4">The sequence shown here is derived from an EMBL/GenBank/DDBJ whole genome shotgun (WGS) entry which is preliminary data.</text>
</comment>
<evidence type="ECO:0000259" key="3">
    <source>
        <dbReference type="Pfam" id="PF16344"/>
    </source>
</evidence>
<feature type="domain" description="FecR protein" evidence="2">
    <location>
        <begin position="111"/>
        <end position="200"/>
    </location>
</feature>